<evidence type="ECO:0000313" key="1">
    <source>
        <dbReference type="EMBL" id="QXO84825.1"/>
    </source>
</evidence>
<sequence length="191" mass="21911">MAQRKGRRQVDSTKKSLDHLTFADLRVHYGTGRAFLIRQEYRRNVYGYRKGVKTDLGDLEEKDWIQLATGLIQKSGEQQLQKNLLEWEQEHNYCNSSPKEMEMTALELHMARIFDDPLWVAYIPFNRKYRPEVLESARLVWVQTECCGIPGQITQEQLDQSAGNALGITCPICGRCSPFQVCTPKEVSGNG</sequence>
<protein>
    <submittedName>
        <fullName evidence="1">Uncharacterized protein</fullName>
    </submittedName>
</protein>
<organism evidence="1">
    <name type="scientific">Enterococcus casseliflavus</name>
    <name type="common">Enterococcus flavescens</name>
    <dbReference type="NCBI Taxonomy" id="37734"/>
    <lineage>
        <taxon>Bacteria</taxon>
        <taxon>Bacillati</taxon>
        <taxon>Bacillota</taxon>
        <taxon>Bacilli</taxon>
        <taxon>Lactobacillales</taxon>
        <taxon>Enterococcaceae</taxon>
        <taxon>Enterococcus</taxon>
    </lineage>
</organism>
<name>A0A8F5V603_ENTCA</name>
<gene>
    <name evidence="1" type="ORF">Tn6713_000055</name>
</gene>
<accession>A0A8F5V603</accession>
<dbReference type="EMBL" id="MT951617">
    <property type="protein sequence ID" value="QXO84825.1"/>
    <property type="molecule type" value="Genomic_DNA"/>
</dbReference>
<proteinExistence type="predicted"/>
<dbReference type="AlphaFoldDB" id="A0A8F5V603"/>
<reference evidence="1" key="1">
    <citation type="submission" date="2020-08" db="EMBL/GenBank/DDBJ databases">
        <title>Novel genomic islands and a new vanD-subtype in the first VanD-type vancomycin resistant enterococci identified in Norway.</title>
        <authorList>
            <person name="Rubaye M.A.L."/>
            <person name="Janice J."/>
            <person name="Sundsfjord A."/>
            <person name="Hegstad K."/>
        </authorList>
    </citation>
    <scope>NUCLEOTIDE SEQUENCE</scope>
    <source>
        <strain evidence="1">KresVRE0003</strain>
    </source>
</reference>